<dbReference type="InterPro" id="IPR050736">
    <property type="entry name" value="Sensor_HK_Regulatory"/>
</dbReference>
<evidence type="ECO:0000256" key="3">
    <source>
        <dbReference type="ARBA" id="ARBA00022553"/>
    </source>
</evidence>
<dbReference type="InterPro" id="IPR036097">
    <property type="entry name" value="HisK_dim/P_sf"/>
</dbReference>
<dbReference type="PROSITE" id="PS50293">
    <property type="entry name" value="TPR_REGION"/>
    <property type="match status" value="1"/>
</dbReference>
<feature type="repeat" description="TPR" evidence="7">
    <location>
        <begin position="106"/>
        <end position="139"/>
    </location>
</feature>
<dbReference type="Proteomes" id="UP000266389">
    <property type="component" value="Unassembled WGS sequence"/>
</dbReference>
<keyword evidence="9" id="KW-0472">Membrane</keyword>
<keyword evidence="7" id="KW-0802">TPR repeat</keyword>
<proteinExistence type="predicted"/>
<keyword evidence="4" id="KW-0808">Transferase</keyword>
<dbReference type="EC" id="2.7.13.3" evidence="2"/>
<accession>A0A395M017</accession>
<feature type="coiled-coil region" evidence="8">
    <location>
        <begin position="397"/>
        <end position="424"/>
    </location>
</feature>
<dbReference type="PRINTS" id="PR00344">
    <property type="entry name" value="BCTRLSENSOR"/>
</dbReference>
<dbReference type="PANTHER" id="PTHR43711:SF31">
    <property type="entry name" value="HISTIDINE KINASE"/>
    <property type="match status" value="1"/>
</dbReference>
<dbReference type="Pfam" id="PF00512">
    <property type="entry name" value="HisKA"/>
    <property type="match status" value="1"/>
</dbReference>
<name>A0A395M017_9BACT</name>
<evidence type="ECO:0000256" key="8">
    <source>
        <dbReference type="SAM" id="Coils"/>
    </source>
</evidence>
<evidence type="ECO:0000256" key="2">
    <source>
        <dbReference type="ARBA" id="ARBA00012438"/>
    </source>
</evidence>
<evidence type="ECO:0000259" key="10">
    <source>
        <dbReference type="PROSITE" id="PS50109"/>
    </source>
</evidence>
<keyword evidence="9" id="KW-0812">Transmembrane</keyword>
<dbReference type="Gene3D" id="1.25.40.10">
    <property type="entry name" value="Tetratricopeptide repeat domain"/>
    <property type="match status" value="2"/>
</dbReference>
<dbReference type="InterPro" id="IPR005467">
    <property type="entry name" value="His_kinase_dom"/>
</dbReference>
<evidence type="ECO:0000256" key="1">
    <source>
        <dbReference type="ARBA" id="ARBA00000085"/>
    </source>
</evidence>
<dbReference type="EMBL" id="PHFL01000046">
    <property type="protein sequence ID" value="RFM24120.1"/>
    <property type="molecule type" value="Genomic_DNA"/>
</dbReference>
<keyword evidence="6" id="KW-0902">Two-component regulatory system</keyword>
<dbReference type="InterPro" id="IPR036890">
    <property type="entry name" value="HATPase_C_sf"/>
</dbReference>
<organism evidence="11 12">
    <name type="scientific">Candidatus Thermochlorobacter aerophilus</name>
    <dbReference type="NCBI Taxonomy" id="1868324"/>
    <lineage>
        <taxon>Bacteria</taxon>
        <taxon>Pseudomonadati</taxon>
        <taxon>Chlorobiota</taxon>
        <taxon>Chlorobiia</taxon>
        <taxon>Chlorobiales</taxon>
        <taxon>Candidatus Thermochlorobacteriaceae</taxon>
        <taxon>Candidatus Thermochlorobacter</taxon>
    </lineage>
</organism>
<dbReference type="SMART" id="SM00028">
    <property type="entry name" value="TPR"/>
    <property type="match status" value="7"/>
</dbReference>
<feature type="domain" description="Histidine kinase" evidence="10">
    <location>
        <begin position="575"/>
        <end position="805"/>
    </location>
</feature>
<dbReference type="SMART" id="SM00387">
    <property type="entry name" value="HATPase_c"/>
    <property type="match status" value="1"/>
</dbReference>
<protein>
    <recommendedName>
        <fullName evidence="2">histidine kinase</fullName>
        <ecNumber evidence="2">2.7.13.3</ecNumber>
    </recommendedName>
</protein>
<dbReference type="Gene3D" id="1.10.287.130">
    <property type="match status" value="1"/>
</dbReference>
<dbReference type="Pfam" id="PF13424">
    <property type="entry name" value="TPR_12"/>
    <property type="match status" value="3"/>
</dbReference>
<dbReference type="InterPro" id="IPR019734">
    <property type="entry name" value="TPR_rpt"/>
</dbReference>
<evidence type="ECO:0000256" key="6">
    <source>
        <dbReference type="ARBA" id="ARBA00023012"/>
    </source>
</evidence>
<feature type="transmembrane region" description="Helical" evidence="9">
    <location>
        <begin position="504"/>
        <end position="524"/>
    </location>
</feature>
<dbReference type="InterPro" id="IPR004358">
    <property type="entry name" value="Sig_transdc_His_kin-like_C"/>
</dbReference>
<dbReference type="CDD" id="cd00082">
    <property type="entry name" value="HisKA"/>
    <property type="match status" value="1"/>
</dbReference>
<dbReference type="Gene3D" id="3.30.565.10">
    <property type="entry name" value="Histidine kinase-like ATPase, C-terminal domain"/>
    <property type="match status" value="1"/>
</dbReference>
<dbReference type="FunFam" id="3.30.565.10:FF:000006">
    <property type="entry name" value="Sensor histidine kinase WalK"/>
    <property type="match status" value="1"/>
</dbReference>
<dbReference type="InterPro" id="IPR003661">
    <property type="entry name" value="HisK_dim/P_dom"/>
</dbReference>
<dbReference type="GO" id="GO:0000155">
    <property type="term" value="F:phosphorelay sensor kinase activity"/>
    <property type="evidence" value="ECO:0007669"/>
    <property type="project" value="InterPro"/>
</dbReference>
<dbReference type="SMART" id="SM00388">
    <property type="entry name" value="HisKA"/>
    <property type="match status" value="1"/>
</dbReference>
<keyword evidence="3" id="KW-0597">Phosphoprotein</keyword>
<evidence type="ECO:0000256" key="9">
    <source>
        <dbReference type="SAM" id="Phobius"/>
    </source>
</evidence>
<evidence type="ECO:0000256" key="5">
    <source>
        <dbReference type="ARBA" id="ARBA00022777"/>
    </source>
</evidence>
<evidence type="ECO:0000313" key="11">
    <source>
        <dbReference type="EMBL" id="RFM24120.1"/>
    </source>
</evidence>
<keyword evidence="5" id="KW-0418">Kinase</keyword>
<dbReference type="SUPFAM" id="SSF47384">
    <property type="entry name" value="Homodimeric domain of signal transducing histidine kinase"/>
    <property type="match status" value="1"/>
</dbReference>
<gene>
    <name evidence="11" type="ORF">D0433_07450</name>
</gene>
<evidence type="ECO:0000256" key="4">
    <source>
        <dbReference type="ARBA" id="ARBA00022679"/>
    </source>
</evidence>
<dbReference type="PROSITE" id="PS50005">
    <property type="entry name" value="TPR"/>
    <property type="match status" value="4"/>
</dbReference>
<feature type="repeat" description="TPR" evidence="7">
    <location>
        <begin position="146"/>
        <end position="179"/>
    </location>
</feature>
<dbReference type="SUPFAM" id="SSF55874">
    <property type="entry name" value="ATPase domain of HSP90 chaperone/DNA topoisomerase II/histidine kinase"/>
    <property type="match status" value="1"/>
</dbReference>
<evidence type="ECO:0000256" key="7">
    <source>
        <dbReference type="PROSITE-ProRule" id="PRU00339"/>
    </source>
</evidence>
<sequence length="819" mass="92069">MQSAICLNLKCHCEKAVKNKKEKAMCKVLAASGLIWLLLQSSLSAQTQQAEWYAGFLYSATDSARVQILNALCIKHRQQGNYRLADSLAQAALSLAEAIDYKPGIAQAHDNIGAVAFVRGRYRTALAHYQKALALKHELGDQRGIANTLANIAVVYRSEGKYADALDFHLQALKLFEQTGDQRGIANVYDNLAQMYQSQGEYDYALMYYQRAMDIKEKVGDKWAVAITQDHIGNLYLTQRKFAEAIDYHIRALKLRAELGDKSGMTASFSHIADIYEQQGKYLDALDYLFTVLKLRTDMGDMQGLPSTLLNIGRIYFLQNRLQDALSYTLKGLDAAKSINAKPELKDAYHQLYMIHLRMKNTAEALSAYTYYAAYKDSIFTAQSAKRFAELKEYYEAEQRQKEIELLQRDRELQQAALREKEQSIALLEKSQEIKTLQLKQRDVKIKLIEEKRLSEIAQLEKEKIEQELKIKQQEAERERQSREIELLAKTNKVKELEAERQRLLFIGGISVALLVIIGGGVVMRQQQQAAKALAEKTKLIEKQNLELIRQKAIVERQRDELAEANKLKNEFLAIAAHDLKNPLQTVMGFASLLSEEETHPDEAKEMAAIIMRSSQRMYKLITDLLEVAAQEAGNAQLEKSFVNLSELLASVVKENRPNAQAKAQTLHLETEPQLLVEVDSAKIRQVFDNLISNAIKYSPHGKNITVSCHRITPKATDANSANATTAYVQVAIKDEGQGLSEDDMKNLFGKFKRLSAKPTGGESSTGLGLAIAKRLVELHGGRIWAESEGKGRGATFFVELPVSSQNQERFLPNTSSAN</sequence>
<evidence type="ECO:0000313" key="12">
    <source>
        <dbReference type="Proteomes" id="UP000266389"/>
    </source>
</evidence>
<dbReference type="Pfam" id="PF02518">
    <property type="entry name" value="HATPase_c"/>
    <property type="match status" value="1"/>
</dbReference>
<feature type="repeat" description="TPR" evidence="7">
    <location>
        <begin position="226"/>
        <end position="259"/>
    </location>
</feature>
<dbReference type="InterPro" id="IPR003594">
    <property type="entry name" value="HATPase_dom"/>
</dbReference>
<dbReference type="PANTHER" id="PTHR43711">
    <property type="entry name" value="TWO-COMPONENT HISTIDINE KINASE"/>
    <property type="match status" value="1"/>
</dbReference>
<dbReference type="InterPro" id="IPR011990">
    <property type="entry name" value="TPR-like_helical_dom_sf"/>
</dbReference>
<comment type="caution">
    <text evidence="11">The sequence shown here is derived from an EMBL/GenBank/DDBJ whole genome shotgun (WGS) entry which is preliminary data.</text>
</comment>
<dbReference type="CDD" id="cd00075">
    <property type="entry name" value="HATPase"/>
    <property type="match status" value="1"/>
</dbReference>
<feature type="coiled-coil region" evidence="8">
    <location>
        <begin position="448"/>
        <end position="565"/>
    </location>
</feature>
<dbReference type="AlphaFoldDB" id="A0A395M017"/>
<keyword evidence="8" id="KW-0175">Coiled coil</keyword>
<dbReference type="PROSITE" id="PS50109">
    <property type="entry name" value="HIS_KIN"/>
    <property type="match status" value="1"/>
</dbReference>
<feature type="repeat" description="TPR" evidence="7">
    <location>
        <begin position="186"/>
        <end position="219"/>
    </location>
</feature>
<reference evidence="11 12" key="1">
    <citation type="journal article" date="2011" name="ISME J.">
        <title>Community ecology of hot spring cyanobacterial mats: predominant populations and their functional potential.</title>
        <authorList>
            <person name="Klatt C.G."/>
            <person name="Wood J.M."/>
            <person name="Rusch D.B."/>
            <person name="Bateson M.M."/>
            <person name="Hamamura N."/>
            <person name="Heidelberg J.F."/>
            <person name="Grossman A.R."/>
            <person name="Bhaya D."/>
            <person name="Cohan F.M."/>
            <person name="Kuhl M."/>
            <person name="Bryant D.A."/>
            <person name="Ward D.M."/>
        </authorList>
    </citation>
    <scope>NUCLEOTIDE SEQUENCE [LARGE SCALE GENOMIC DNA]</scope>
    <source>
        <strain evidence="11">OS</strain>
    </source>
</reference>
<comment type="catalytic activity">
    <reaction evidence="1">
        <text>ATP + protein L-histidine = ADP + protein N-phospho-L-histidine.</text>
        <dbReference type="EC" id="2.7.13.3"/>
    </reaction>
</comment>
<dbReference type="SUPFAM" id="SSF48452">
    <property type="entry name" value="TPR-like"/>
    <property type="match status" value="2"/>
</dbReference>
<keyword evidence="9" id="KW-1133">Transmembrane helix</keyword>